<evidence type="ECO:0000313" key="2">
    <source>
        <dbReference type="Proteomes" id="UP000076563"/>
    </source>
</evidence>
<proteinExistence type="predicted"/>
<comment type="caution">
    <text evidence="1">The sequence shown here is derived from an EMBL/GenBank/DDBJ whole genome shotgun (WGS) entry which is preliminary data.</text>
</comment>
<accession>A0A163YFH2</accession>
<gene>
    <name evidence="1" type="ORF">AV654_17920</name>
</gene>
<dbReference type="AlphaFoldDB" id="A0A163YFH2"/>
<organism evidence="1 2">
    <name type="scientific">Paenibacillus elgii</name>
    <dbReference type="NCBI Taxonomy" id="189691"/>
    <lineage>
        <taxon>Bacteria</taxon>
        <taxon>Bacillati</taxon>
        <taxon>Bacillota</taxon>
        <taxon>Bacilli</taxon>
        <taxon>Bacillales</taxon>
        <taxon>Paenibacillaceae</taxon>
        <taxon>Paenibacillus</taxon>
    </lineage>
</organism>
<protein>
    <recommendedName>
        <fullName evidence="3">HTH LytTR-type domain-containing protein</fullName>
    </recommendedName>
</protein>
<name>A0A163YFH2_9BACL</name>
<dbReference type="Proteomes" id="UP000076563">
    <property type="component" value="Unassembled WGS sequence"/>
</dbReference>
<keyword evidence="2" id="KW-1185">Reference proteome</keyword>
<evidence type="ECO:0000313" key="1">
    <source>
        <dbReference type="EMBL" id="KZE79347.1"/>
    </source>
</evidence>
<sequence length="119" mass="13917">MELGNMLKTITTIPFYCADKDGNEGWIEGIEATFFVFENKTLYLHNSSGVYTCLARFTHEALVRILLPYGFEELDNNNTCKMNRIVRVDRKERIAYFDNNLQIKISVRNLRKVKHIPNI</sequence>
<dbReference type="Gene3D" id="2.40.50.1020">
    <property type="entry name" value="LytTr DNA-binding domain"/>
    <property type="match status" value="1"/>
</dbReference>
<reference evidence="2" key="1">
    <citation type="submission" date="2016-01" db="EMBL/GenBank/DDBJ databases">
        <title>Draft genome of Chromobacterium sp. F49.</title>
        <authorList>
            <person name="Hong K.W."/>
        </authorList>
    </citation>
    <scope>NUCLEOTIDE SEQUENCE [LARGE SCALE GENOMIC DNA]</scope>
    <source>
        <strain evidence="2">M63</strain>
    </source>
</reference>
<dbReference type="EMBL" id="LQRA01000052">
    <property type="protein sequence ID" value="KZE79347.1"/>
    <property type="molecule type" value="Genomic_DNA"/>
</dbReference>
<evidence type="ECO:0008006" key="3">
    <source>
        <dbReference type="Google" id="ProtNLM"/>
    </source>
</evidence>